<comment type="caution">
    <text evidence="2">The sequence shown here is derived from an EMBL/GenBank/DDBJ whole genome shotgun (WGS) entry which is preliminary data.</text>
</comment>
<proteinExistence type="predicted"/>
<protein>
    <submittedName>
        <fullName evidence="2">Uncharacterized protein</fullName>
    </submittedName>
</protein>
<name>A0A9D3YF68_DREPO</name>
<gene>
    <name evidence="2" type="ORF">DPMN_074357</name>
</gene>
<keyword evidence="3" id="KW-1185">Reference proteome</keyword>
<dbReference type="Proteomes" id="UP000828390">
    <property type="component" value="Unassembled WGS sequence"/>
</dbReference>
<dbReference type="AlphaFoldDB" id="A0A9D3YF68"/>
<sequence length="56" mass="6477">MAQSAERRQLTFSNMWQSQQSDVNSPSVTYGTVSRARQLTFSNRWQSQQSEATHLQ</sequence>
<reference evidence="2" key="1">
    <citation type="journal article" date="2019" name="bioRxiv">
        <title>The Genome of the Zebra Mussel, Dreissena polymorpha: A Resource for Invasive Species Research.</title>
        <authorList>
            <person name="McCartney M.A."/>
            <person name="Auch B."/>
            <person name="Kono T."/>
            <person name="Mallez S."/>
            <person name="Zhang Y."/>
            <person name="Obille A."/>
            <person name="Becker A."/>
            <person name="Abrahante J.E."/>
            <person name="Garbe J."/>
            <person name="Badalamenti J.P."/>
            <person name="Herman A."/>
            <person name="Mangelson H."/>
            <person name="Liachko I."/>
            <person name="Sullivan S."/>
            <person name="Sone E.D."/>
            <person name="Koren S."/>
            <person name="Silverstein K.A.T."/>
            <person name="Beckman K.B."/>
            <person name="Gohl D.M."/>
        </authorList>
    </citation>
    <scope>NUCLEOTIDE SEQUENCE</scope>
    <source>
        <strain evidence="2">Duluth1</strain>
        <tissue evidence="2">Whole animal</tissue>
    </source>
</reference>
<feature type="compositionally biased region" description="Polar residues" evidence="1">
    <location>
        <begin position="10"/>
        <end position="29"/>
    </location>
</feature>
<evidence type="ECO:0000313" key="3">
    <source>
        <dbReference type="Proteomes" id="UP000828390"/>
    </source>
</evidence>
<reference evidence="2" key="2">
    <citation type="submission" date="2020-11" db="EMBL/GenBank/DDBJ databases">
        <authorList>
            <person name="McCartney M.A."/>
            <person name="Auch B."/>
            <person name="Kono T."/>
            <person name="Mallez S."/>
            <person name="Becker A."/>
            <person name="Gohl D.M."/>
            <person name="Silverstein K.A.T."/>
            <person name="Koren S."/>
            <person name="Bechman K.B."/>
            <person name="Herman A."/>
            <person name="Abrahante J.E."/>
            <person name="Garbe J."/>
        </authorList>
    </citation>
    <scope>NUCLEOTIDE SEQUENCE</scope>
    <source>
        <strain evidence="2">Duluth1</strain>
        <tissue evidence="2">Whole animal</tissue>
    </source>
</reference>
<dbReference type="EMBL" id="JAIWYP010000015">
    <property type="protein sequence ID" value="KAH3699402.1"/>
    <property type="molecule type" value="Genomic_DNA"/>
</dbReference>
<feature type="region of interest" description="Disordered" evidence="1">
    <location>
        <begin position="1"/>
        <end position="29"/>
    </location>
</feature>
<evidence type="ECO:0000313" key="2">
    <source>
        <dbReference type="EMBL" id="KAH3699402.1"/>
    </source>
</evidence>
<evidence type="ECO:0000256" key="1">
    <source>
        <dbReference type="SAM" id="MobiDB-lite"/>
    </source>
</evidence>
<organism evidence="2 3">
    <name type="scientific">Dreissena polymorpha</name>
    <name type="common">Zebra mussel</name>
    <name type="synonym">Mytilus polymorpha</name>
    <dbReference type="NCBI Taxonomy" id="45954"/>
    <lineage>
        <taxon>Eukaryota</taxon>
        <taxon>Metazoa</taxon>
        <taxon>Spiralia</taxon>
        <taxon>Lophotrochozoa</taxon>
        <taxon>Mollusca</taxon>
        <taxon>Bivalvia</taxon>
        <taxon>Autobranchia</taxon>
        <taxon>Heteroconchia</taxon>
        <taxon>Euheterodonta</taxon>
        <taxon>Imparidentia</taxon>
        <taxon>Neoheterodontei</taxon>
        <taxon>Myida</taxon>
        <taxon>Dreissenoidea</taxon>
        <taxon>Dreissenidae</taxon>
        <taxon>Dreissena</taxon>
    </lineage>
</organism>
<accession>A0A9D3YF68</accession>